<dbReference type="GO" id="GO:0004301">
    <property type="term" value="F:epoxide hydrolase activity"/>
    <property type="evidence" value="ECO:0007669"/>
    <property type="project" value="TreeGrafter"/>
</dbReference>
<reference evidence="3" key="1">
    <citation type="submission" date="2021-02" db="EMBL/GenBank/DDBJ databases">
        <authorList>
            <person name="Dougan E. K."/>
            <person name="Rhodes N."/>
            <person name="Thang M."/>
            <person name="Chan C."/>
        </authorList>
    </citation>
    <scope>NUCLEOTIDE SEQUENCE</scope>
</reference>
<evidence type="ECO:0000313" key="3">
    <source>
        <dbReference type="EMBL" id="CAE8633483.1"/>
    </source>
</evidence>
<evidence type="ECO:0000259" key="2">
    <source>
        <dbReference type="Pfam" id="PF00561"/>
    </source>
</evidence>
<dbReference type="OMA" id="TLFCQDW"/>
<evidence type="ECO:0000313" key="4">
    <source>
        <dbReference type="Proteomes" id="UP000654075"/>
    </source>
</evidence>
<dbReference type="InterPro" id="IPR000073">
    <property type="entry name" value="AB_hydrolase_1"/>
</dbReference>
<accession>A0A813H6K6</accession>
<dbReference type="OrthoDB" id="408373at2759"/>
<dbReference type="AlphaFoldDB" id="A0A813H6K6"/>
<keyword evidence="1" id="KW-0378">Hydrolase</keyword>
<evidence type="ECO:0000256" key="1">
    <source>
        <dbReference type="ARBA" id="ARBA00022801"/>
    </source>
</evidence>
<dbReference type="PRINTS" id="PR00111">
    <property type="entry name" value="ABHYDROLASE"/>
</dbReference>
<organism evidence="3 4">
    <name type="scientific">Polarella glacialis</name>
    <name type="common">Dinoflagellate</name>
    <dbReference type="NCBI Taxonomy" id="89957"/>
    <lineage>
        <taxon>Eukaryota</taxon>
        <taxon>Sar</taxon>
        <taxon>Alveolata</taxon>
        <taxon>Dinophyceae</taxon>
        <taxon>Suessiales</taxon>
        <taxon>Suessiaceae</taxon>
        <taxon>Polarella</taxon>
    </lineage>
</organism>
<gene>
    <name evidence="3" type="ORF">PGLA1383_LOCUS49355</name>
</gene>
<dbReference type="SUPFAM" id="SSF53474">
    <property type="entry name" value="alpha/beta-Hydrolases"/>
    <property type="match status" value="1"/>
</dbReference>
<dbReference type="EMBL" id="CAJNNV010030781">
    <property type="protein sequence ID" value="CAE8633483.1"/>
    <property type="molecule type" value="Genomic_DNA"/>
</dbReference>
<dbReference type="Gene3D" id="3.40.50.1820">
    <property type="entry name" value="alpha/beta hydrolase"/>
    <property type="match status" value="1"/>
</dbReference>
<dbReference type="PANTHER" id="PTHR42977">
    <property type="entry name" value="HYDROLASE-RELATED"/>
    <property type="match status" value="1"/>
</dbReference>
<comment type="caution">
    <text evidence="3">The sequence shown here is derived from an EMBL/GenBank/DDBJ whole genome shotgun (WGS) entry which is preliminary data.</text>
</comment>
<dbReference type="Proteomes" id="UP000654075">
    <property type="component" value="Unassembled WGS sequence"/>
</dbReference>
<dbReference type="InterPro" id="IPR051340">
    <property type="entry name" value="Haloalkane_dehalogenase"/>
</dbReference>
<dbReference type="Pfam" id="PF00561">
    <property type="entry name" value="Abhydrolase_1"/>
    <property type="match status" value="1"/>
</dbReference>
<protein>
    <recommendedName>
        <fullName evidence="2">AB hydrolase-1 domain-containing protein</fullName>
    </recommendedName>
</protein>
<dbReference type="NCBIfam" id="NF002043">
    <property type="entry name" value="PRK00870.1"/>
    <property type="match status" value="1"/>
</dbReference>
<dbReference type="PRINTS" id="PR00412">
    <property type="entry name" value="EPOXHYDRLASE"/>
</dbReference>
<feature type="domain" description="AB hydrolase-1" evidence="2">
    <location>
        <begin position="65"/>
        <end position="171"/>
    </location>
</feature>
<dbReference type="InterPro" id="IPR000639">
    <property type="entry name" value="Epox_hydrolase-like"/>
</dbReference>
<name>A0A813H6K6_POLGL</name>
<sequence>MEVLRTPSAAFEGLYGWEWGEPSYFTSKLFGEVRIAYWDLQPATTTATTTTTTTATESPKPHSEVFLLTHGEPAWSYLNRRMIRPLLEQGYRVVLFDQVGFGWSDKPAAQSDYSYERHVAWNEDLLFSHLDLRGITAVFQDWGGLLGLRVAARNPDRFDRLVLSNTALPTCDPRYEGHGYISEGFFAWKSFVHSGGLLAPGGIGKLFGRAARGPSCGPDHKLSAAEEAAYQAPFPDGSYCAGVMAFPELVPTPPSDKTGRPQMLGGLENREAWTVFEAWSKPVLLAFSENDPVLGGCGSIWLEKCPGTRGQSHCTLLGAGHFSQDGGGKQLVQAVIEFIQHNPKEGTSKL</sequence>
<dbReference type="InterPro" id="IPR029058">
    <property type="entry name" value="AB_hydrolase_fold"/>
</dbReference>
<keyword evidence="4" id="KW-1185">Reference proteome</keyword>
<dbReference type="PANTHER" id="PTHR42977:SF3">
    <property type="entry name" value="AB HYDROLASE-1 DOMAIN-CONTAINING PROTEIN"/>
    <property type="match status" value="1"/>
</dbReference>
<proteinExistence type="predicted"/>